<evidence type="ECO:0000313" key="2">
    <source>
        <dbReference type="Proteomes" id="UP001234297"/>
    </source>
</evidence>
<gene>
    <name evidence="1" type="ORF">MRB53_001227</name>
</gene>
<reference evidence="1 2" key="1">
    <citation type="journal article" date="2022" name="Hortic Res">
        <title>A haplotype resolved chromosomal level avocado genome allows analysis of novel avocado genes.</title>
        <authorList>
            <person name="Nath O."/>
            <person name="Fletcher S.J."/>
            <person name="Hayward A."/>
            <person name="Shaw L.M."/>
            <person name="Masouleh A.K."/>
            <person name="Furtado A."/>
            <person name="Henry R.J."/>
            <person name="Mitter N."/>
        </authorList>
    </citation>
    <scope>NUCLEOTIDE SEQUENCE [LARGE SCALE GENOMIC DNA]</scope>
    <source>
        <strain evidence="2">cv. Hass</strain>
    </source>
</reference>
<sequence>MLRFGSSLDQTNKPEDGCNCSSQARLLRRTVAKHSVVVHLHRKAVPYRLLGMFATYPTFPVFLLSEGRKAGNCSFTADGNGRKAPISRFPPLGQEESWKCSFTADESSGKAAIARFPPLGVEEDWKMRVCRRCRQRFGSSLDQTNKPEDGCNCSSQARLLRRTVAKHSVVVHLHRKAVPYRLLGMFAITHGHPPFCGTKPRPMTLQQAKDGKKGYKIGLKDFRHMHPQRIRHFQFSSSQRGGRLEIAALPPMGTAVKLPFPDFLLSDRRNAGNAALPPMRAAVKLQLPDFLLSEWRKTGK</sequence>
<comment type="caution">
    <text evidence="1">The sequence shown here is derived from an EMBL/GenBank/DDBJ whole genome shotgun (WGS) entry which is preliminary data.</text>
</comment>
<name>A0ACC2MR41_PERAE</name>
<accession>A0ACC2MR41</accession>
<evidence type="ECO:0000313" key="1">
    <source>
        <dbReference type="EMBL" id="KAJ8648204.1"/>
    </source>
</evidence>
<protein>
    <submittedName>
        <fullName evidence="1">Uncharacterized protein</fullName>
    </submittedName>
</protein>
<organism evidence="1 2">
    <name type="scientific">Persea americana</name>
    <name type="common">Avocado</name>
    <dbReference type="NCBI Taxonomy" id="3435"/>
    <lineage>
        <taxon>Eukaryota</taxon>
        <taxon>Viridiplantae</taxon>
        <taxon>Streptophyta</taxon>
        <taxon>Embryophyta</taxon>
        <taxon>Tracheophyta</taxon>
        <taxon>Spermatophyta</taxon>
        <taxon>Magnoliopsida</taxon>
        <taxon>Magnoliidae</taxon>
        <taxon>Laurales</taxon>
        <taxon>Lauraceae</taxon>
        <taxon>Persea</taxon>
    </lineage>
</organism>
<dbReference type="Proteomes" id="UP001234297">
    <property type="component" value="Chromosome 1"/>
</dbReference>
<proteinExistence type="predicted"/>
<dbReference type="EMBL" id="CM056809">
    <property type="protein sequence ID" value="KAJ8648204.1"/>
    <property type="molecule type" value="Genomic_DNA"/>
</dbReference>
<keyword evidence="2" id="KW-1185">Reference proteome</keyword>